<dbReference type="SUPFAM" id="SSF54001">
    <property type="entry name" value="Cysteine proteinases"/>
    <property type="match status" value="1"/>
</dbReference>
<keyword evidence="3" id="KW-0378">Hydrolase</keyword>
<keyword evidence="2" id="KW-0645">Protease</keyword>
<dbReference type="Gene3D" id="3.40.395.10">
    <property type="entry name" value="Adenoviral Proteinase, Chain A"/>
    <property type="match status" value="1"/>
</dbReference>
<reference evidence="5" key="1">
    <citation type="submission" date="2022-04" db="EMBL/GenBank/DDBJ databases">
        <title>Carnegiea gigantea Genome sequencing and assembly v2.</title>
        <authorList>
            <person name="Copetti D."/>
            <person name="Sanderson M.J."/>
            <person name="Burquez A."/>
            <person name="Wojciechowski M.F."/>
        </authorList>
    </citation>
    <scope>NUCLEOTIDE SEQUENCE</scope>
    <source>
        <strain evidence="5">SGP5-SGP5p</strain>
        <tissue evidence="5">Aerial part</tissue>
    </source>
</reference>
<evidence type="ECO:0000256" key="1">
    <source>
        <dbReference type="ARBA" id="ARBA00005234"/>
    </source>
</evidence>
<dbReference type="OrthoDB" id="695123at2759"/>
<dbReference type="GO" id="GO:0008234">
    <property type="term" value="F:cysteine-type peptidase activity"/>
    <property type="evidence" value="ECO:0007669"/>
    <property type="project" value="InterPro"/>
</dbReference>
<comment type="similarity">
    <text evidence="1">Belongs to the peptidase C48 family.</text>
</comment>
<evidence type="ECO:0000259" key="4">
    <source>
        <dbReference type="Pfam" id="PF02902"/>
    </source>
</evidence>
<protein>
    <recommendedName>
        <fullName evidence="4">Ubiquitin-like protease family profile domain-containing protein</fullName>
    </recommendedName>
</protein>
<comment type="caution">
    <text evidence="5">The sequence shown here is derived from an EMBL/GenBank/DDBJ whole genome shotgun (WGS) entry which is preliminary data.</text>
</comment>
<feature type="domain" description="Ubiquitin-like protease family profile" evidence="4">
    <location>
        <begin position="69"/>
        <end position="152"/>
    </location>
</feature>
<dbReference type="AlphaFoldDB" id="A0A9Q1GM51"/>
<dbReference type="InterPro" id="IPR003653">
    <property type="entry name" value="Peptidase_C48_C"/>
</dbReference>
<evidence type="ECO:0000256" key="2">
    <source>
        <dbReference type="ARBA" id="ARBA00022670"/>
    </source>
</evidence>
<evidence type="ECO:0000313" key="6">
    <source>
        <dbReference type="Proteomes" id="UP001153076"/>
    </source>
</evidence>
<proteinExistence type="inferred from homology"/>
<keyword evidence="6" id="KW-1185">Reference proteome</keyword>
<evidence type="ECO:0000313" key="5">
    <source>
        <dbReference type="EMBL" id="KAJ8423070.1"/>
    </source>
</evidence>
<organism evidence="5 6">
    <name type="scientific">Carnegiea gigantea</name>
    <dbReference type="NCBI Taxonomy" id="171969"/>
    <lineage>
        <taxon>Eukaryota</taxon>
        <taxon>Viridiplantae</taxon>
        <taxon>Streptophyta</taxon>
        <taxon>Embryophyta</taxon>
        <taxon>Tracheophyta</taxon>
        <taxon>Spermatophyta</taxon>
        <taxon>Magnoliopsida</taxon>
        <taxon>eudicotyledons</taxon>
        <taxon>Gunneridae</taxon>
        <taxon>Pentapetalae</taxon>
        <taxon>Caryophyllales</taxon>
        <taxon>Cactineae</taxon>
        <taxon>Cactaceae</taxon>
        <taxon>Cactoideae</taxon>
        <taxon>Echinocereeae</taxon>
        <taxon>Carnegiea</taxon>
    </lineage>
</organism>
<dbReference type="EMBL" id="JAKOGI010002064">
    <property type="protein sequence ID" value="KAJ8423070.1"/>
    <property type="molecule type" value="Genomic_DNA"/>
</dbReference>
<evidence type="ECO:0000256" key="3">
    <source>
        <dbReference type="ARBA" id="ARBA00022801"/>
    </source>
</evidence>
<dbReference type="Pfam" id="PF02902">
    <property type="entry name" value="Peptidase_C48"/>
    <property type="match status" value="1"/>
</dbReference>
<gene>
    <name evidence="5" type="ORF">Cgig2_009339</name>
</gene>
<dbReference type="GO" id="GO:0006508">
    <property type="term" value="P:proteolysis"/>
    <property type="evidence" value="ECO:0007669"/>
    <property type="project" value="UniProtKB-KW"/>
</dbReference>
<accession>A0A9Q1GM51</accession>
<name>A0A9Q1GM51_9CARY</name>
<sequence>MLKGLIYVVPKKGAGDNTSEYCIGVVSIIYLGMALHAYQQKFPTLCWSSVFLKYYDKELLRKMDVMPKWIWDAIVKGSNPPVHYKKAMGRAFMHSANFHDALSWEVDYPTCPQQENWYDCGVFMMMFMDLLSLKGKGIFIEQGDMRLVREKLLVSLLNGEVCHFPPDLVAS</sequence>
<dbReference type="Proteomes" id="UP001153076">
    <property type="component" value="Unassembled WGS sequence"/>
</dbReference>
<dbReference type="InterPro" id="IPR038765">
    <property type="entry name" value="Papain-like_cys_pep_sf"/>
</dbReference>